<dbReference type="AlphaFoldDB" id="A0AAU9NHH3"/>
<gene>
    <name evidence="1" type="ORF">LVIROSA_LOCUS23499</name>
</gene>
<sequence>MKEKVVTVGVNGGERWRQSVVMVAAIAGDGGAIERCLISKGVVSANPFITDGGDFEIVATYDGWKIRVYDDWRSIHDVVYLTRVLKGYQEFPDLC</sequence>
<evidence type="ECO:0000313" key="1">
    <source>
        <dbReference type="EMBL" id="CAH1437158.1"/>
    </source>
</evidence>
<evidence type="ECO:0000313" key="2">
    <source>
        <dbReference type="Proteomes" id="UP001157418"/>
    </source>
</evidence>
<organism evidence="1 2">
    <name type="scientific">Lactuca virosa</name>
    <dbReference type="NCBI Taxonomy" id="75947"/>
    <lineage>
        <taxon>Eukaryota</taxon>
        <taxon>Viridiplantae</taxon>
        <taxon>Streptophyta</taxon>
        <taxon>Embryophyta</taxon>
        <taxon>Tracheophyta</taxon>
        <taxon>Spermatophyta</taxon>
        <taxon>Magnoliopsida</taxon>
        <taxon>eudicotyledons</taxon>
        <taxon>Gunneridae</taxon>
        <taxon>Pentapetalae</taxon>
        <taxon>asterids</taxon>
        <taxon>campanulids</taxon>
        <taxon>Asterales</taxon>
        <taxon>Asteraceae</taxon>
        <taxon>Cichorioideae</taxon>
        <taxon>Cichorieae</taxon>
        <taxon>Lactucinae</taxon>
        <taxon>Lactuca</taxon>
    </lineage>
</organism>
<comment type="caution">
    <text evidence="1">The sequence shown here is derived from an EMBL/GenBank/DDBJ whole genome shotgun (WGS) entry which is preliminary data.</text>
</comment>
<accession>A0AAU9NHH3</accession>
<dbReference type="EMBL" id="CAKMRJ010004445">
    <property type="protein sequence ID" value="CAH1437158.1"/>
    <property type="molecule type" value="Genomic_DNA"/>
</dbReference>
<name>A0AAU9NHH3_9ASTR</name>
<reference evidence="1 2" key="1">
    <citation type="submission" date="2022-01" db="EMBL/GenBank/DDBJ databases">
        <authorList>
            <person name="Xiong W."/>
            <person name="Schranz E."/>
        </authorList>
    </citation>
    <scope>NUCLEOTIDE SEQUENCE [LARGE SCALE GENOMIC DNA]</scope>
</reference>
<proteinExistence type="predicted"/>
<dbReference type="Proteomes" id="UP001157418">
    <property type="component" value="Unassembled WGS sequence"/>
</dbReference>
<protein>
    <submittedName>
        <fullName evidence="1">Uncharacterized protein</fullName>
    </submittedName>
</protein>
<keyword evidence="2" id="KW-1185">Reference proteome</keyword>